<evidence type="ECO:0000313" key="3">
    <source>
        <dbReference type="Proteomes" id="UP000823775"/>
    </source>
</evidence>
<dbReference type="Proteomes" id="UP000823775">
    <property type="component" value="Unassembled WGS sequence"/>
</dbReference>
<name>A0ABS8WWI1_DATST</name>
<keyword evidence="3" id="KW-1185">Reference proteome</keyword>
<feature type="region of interest" description="Disordered" evidence="1">
    <location>
        <begin position="1"/>
        <end position="47"/>
    </location>
</feature>
<organism evidence="2 3">
    <name type="scientific">Datura stramonium</name>
    <name type="common">Jimsonweed</name>
    <name type="synonym">Common thornapple</name>
    <dbReference type="NCBI Taxonomy" id="4076"/>
    <lineage>
        <taxon>Eukaryota</taxon>
        <taxon>Viridiplantae</taxon>
        <taxon>Streptophyta</taxon>
        <taxon>Embryophyta</taxon>
        <taxon>Tracheophyta</taxon>
        <taxon>Spermatophyta</taxon>
        <taxon>Magnoliopsida</taxon>
        <taxon>eudicotyledons</taxon>
        <taxon>Gunneridae</taxon>
        <taxon>Pentapetalae</taxon>
        <taxon>asterids</taxon>
        <taxon>lamiids</taxon>
        <taxon>Solanales</taxon>
        <taxon>Solanaceae</taxon>
        <taxon>Solanoideae</taxon>
        <taxon>Datureae</taxon>
        <taxon>Datura</taxon>
    </lineage>
</organism>
<comment type="caution">
    <text evidence="2">The sequence shown here is derived from an EMBL/GenBank/DDBJ whole genome shotgun (WGS) entry which is preliminary data.</text>
</comment>
<proteinExistence type="predicted"/>
<evidence type="ECO:0000256" key="1">
    <source>
        <dbReference type="SAM" id="MobiDB-lite"/>
    </source>
</evidence>
<gene>
    <name evidence="2" type="ORF">HAX54_006360</name>
</gene>
<dbReference type="EMBL" id="JACEIK010013199">
    <property type="protein sequence ID" value="MCE3216408.1"/>
    <property type="molecule type" value="Genomic_DNA"/>
</dbReference>
<protein>
    <submittedName>
        <fullName evidence="2">Uncharacterized protein</fullName>
    </submittedName>
</protein>
<reference evidence="2 3" key="1">
    <citation type="journal article" date="2021" name="BMC Genomics">
        <title>Datura genome reveals duplications of psychoactive alkaloid biosynthetic genes and high mutation rate following tissue culture.</title>
        <authorList>
            <person name="Rajewski A."/>
            <person name="Carter-House D."/>
            <person name="Stajich J."/>
            <person name="Litt A."/>
        </authorList>
    </citation>
    <scope>NUCLEOTIDE SEQUENCE [LARGE SCALE GENOMIC DNA]</scope>
    <source>
        <strain evidence="2">AR-01</strain>
    </source>
</reference>
<feature type="compositionally biased region" description="Basic and acidic residues" evidence="1">
    <location>
        <begin position="9"/>
        <end position="45"/>
    </location>
</feature>
<sequence length="139" mass="15364">MTTPTPTPRYEEGESEYQSKAKDNLNDNKDSADKESEEGSERPGFEARQQYLDLDFLRELQGGGEHIDAPAHVDLGSDILAAKAGVLTEDGQAVDHYGKESRNVNRTSVLPVPTIPLFGKELVEDEEIVDFWSPESSIV</sequence>
<evidence type="ECO:0000313" key="2">
    <source>
        <dbReference type="EMBL" id="MCE3216408.1"/>
    </source>
</evidence>
<accession>A0ABS8WWI1</accession>